<name>A0A9R0IP00_SPIOL</name>
<keyword evidence="11 15" id="KW-1133">Transmembrane helix</keyword>
<reference evidence="18" key="1">
    <citation type="journal article" date="2021" name="Nat. Commun.">
        <title>Genomic analyses provide insights into spinach domestication and the genetic basis of agronomic traits.</title>
        <authorList>
            <person name="Cai X."/>
            <person name="Sun X."/>
            <person name="Xu C."/>
            <person name="Sun H."/>
            <person name="Wang X."/>
            <person name="Ge C."/>
            <person name="Zhang Z."/>
            <person name="Wang Q."/>
            <person name="Fei Z."/>
            <person name="Jiao C."/>
            <person name="Wang Q."/>
        </authorList>
    </citation>
    <scope>NUCLEOTIDE SEQUENCE [LARGE SCALE GENOMIC DNA]</scope>
    <source>
        <strain evidence="18">cv. Varoflay</strain>
    </source>
</reference>
<dbReference type="PANTHER" id="PTHR27007">
    <property type="match status" value="1"/>
</dbReference>
<dbReference type="CDD" id="cd14066">
    <property type="entry name" value="STKc_IRAK"/>
    <property type="match status" value="1"/>
</dbReference>
<dbReference type="InterPro" id="IPR017441">
    <property type="entry name" value="Protein_kinase_ATP_BS"/>
</dbReference>
<keyword evidence="4" id="KW-0808">Transferase</keyword>
<comment type="subcellular location">
    <subcellularLocation>
        <location evidence="1">Membrane</location>
        <topology evidence="1">Single-pass type I membrane protein</topology>
    </subcellularLocation>
</comment>
<dbReference type="Gene3D" id="2.60.120.200">
    <property type="match status" value="1"/>
</dbReference>
<evidence type="ECO:0000256" key="9">
    <source>
        <dbReference type="ARBA" id="ARBA00022777"/>
    </source>
</evidence>
<evidence type="ECO:0000256" key="3">
    <source>
        <dbReference type="ARBA" id="ARBA00010217"/>
    </source>
</evidence>
<dbReference type="KEGG" id="soe:110791501"/>
<reference evidence="19 20" key="2">
    <citation type="submission" date="2025-04" db="UniProtKB">
        <authorList>
            <consortium name="RefSeq"/>
        </authorList>
    </citation>
    <scope>IDENTIFICATION</scope>
</reference>
<evidence type="ECO:0000313" key="20">
    <source>
        <dbReference type="RefSeq" id="XP_021851945.1"/>
    </source>
</evidence>
<evidence type="ECO:0000313" key="19">
    <source>
        <dbReference type="RefSeq" id="XP_021851944.1"/>
    </source>
</evidence>
<dbReference type="PROSITE" id="PS50011">
    <property type="entry name" value="PROTEIN_KINASE_DOM"/>
    <property type="match status" value="1"/>
</dbReference>
<dbReference type="InterPro" id="IPR013320">
    <property type="entry name" value="ConA-like_dom_sf"/>
</dbReference>
<dbReference type="Proteomes" id="UP000813463">
    <property type="component" value="Chromosome 3"/>
</dbReference>
<dbReference type="Gene3D" id="1.10.510.10">
    <property type="entry name" value="Transferase(Phosphotransferase) domain 1"/>
    <property type="match status" value="1"/>
</dbReference>
<dbReference type="PROSITE" id="PS00107">
    <property type="entry name" value="PROTEIN_KINASE_ATP"/>
    <property type="match status" value="1"/>
</dbReference>
<dbReference type="PROSITE" id="PS00108">
    <property type="entry name" value="PROTEIN_KINASE_ST"/>
    <property type="match status" value="1"/>
</dbReference>
<dbReference type="AlphaFoldDB" id="A0A9R0IP00"/>
<keyword evidence="6 16" id="KW-0732">Signal</keyword>
<sequence>MISPAATLIFSLLAFLFFSASSSAAAVKVSSHTFGFPFNQTYYDTFEVQSPAMISNGALQVTPDSAGNFSLTNRSGRVLFKQPFHLWESQGQNNNRVASFNTTFLINIFRVNNTDGTPFTSPGEGVAFIIAPDLAVPPSSSAEFLGLTNASSDGNASNRLFAVEFDTVQNGPYDPDNNHIGLDINSIRSNHTVSLSDFNITLAPLGTVFHKVWIFYDGGERKSLTVYMTDLHDQQAVARMPETPVMNVSGIDLSEIVNPVSYFGFSASTGDDIAELHCVLSWNITVEMIKDPGVGKLTIILAVVIPVMGILLLCAGIGVYFWNKRSRRSMSDPNILGALKSLPGMPREFDFKELKKATGNFDEKNKLGQGGYGTVYKGLLPVETVDEVAVKKFSRDEIKSKDDFLAELTIINRLRHRNLVKLLGWCHQNGTLLLVYEYMPNGSLDKHIFCADDKKPLSWELRFKALKGVASALHYLHNEYDDKVIHRDLKASNVMLDTHFNARLGDFGLARALDHEKTSYAEMEEGVHGTMGYIAPECFHTGKATRESDIFGLGAVLLEVACGLRPWTKKGGYQCTVDWVWSMHRDGNILGAIDERLGKEYVAEEAERVLLLGLACSHPMAAERPKTQVIKQILSGTVPVPLVPPFKPSFVWPAMGPMDGTTSGTTAETTITSSQYDLSSWTPCSVSPHSGSGFSFA</sequence>
<keyword evidence="13 19" id="KW-0675">Receptor</keyword>
<dbReference type="RefSeq" id="XP_021851944.1">
    <property type="nucleotide sequence ID" value="XM_021996252.1"/>
</dbReference>
<dbReference type="SMART" id="SM00220">
    <property type="entry name" value="S_TKc"/>
    <property type="match status" value="1"/>
</dbReference>
<keyword evidence="18" id="KW-1185">Reference proteome</keyword>
<feature type="domain" description="Protein kinase" evidence="17">
    <location>
        <begin position="361"/>
        <end position="621"/>
    </location>
</feature>
<dbReference type="InterPro" id="IPR011009">
    <property type="entry name" value="Kinase-like_dom_sf"/>
</dbReference>
<dbReference type="FunFam" id="3.30.200.20:FF:000320">
    <property type="entry name" value="probable L-type lectin-domain containing receptor kinase S.5"/>
    <property type="match status" value="1"/>
</dbReference>
<evidence type="ECO:0000259" key="17">
    <source>
        <dbReference type="PROSITE" id="PS50011"/>
    </source>
</evidence>
<evidence type="ECO:0000256" key="15">
    <source>
        <dbReference type="SAM" id="Phobius"/>
    </source>
</evidence>
<dbReference type="InterPro" id="IPR000719">
    <property type="entry name" value="Prot_kinase_dom"/>
</dbReference>
<dbReference type="OrthoDB" id="1913956at2759"/>
<evidence type="ECO:0000256" key="11">
    <source>
        <dbReference type="ARBA" id="ARBA00022989"/>
    </source>
</evidence>
<comment type="similarity">
    <text evidence="3">In the C-terminal section; belongs to the protein kinase superfamily. Ser/Thr protein kinase family.</text>
</comment>
<evidence type="ECO:0000256" key="13">
    <source>
        <dbReference type="ARBA" id="ARBA00023170"/>
    </source>
</evidence>
<keyword evidence="8 14" id="KW-0547">Nucleotide-binding</keyword>
<dbReference type="SUPFAM" id="SSF49899">
    <property type="entry name" value="Concanavalin A-like lectins/glucanases"/>
    <property type="match status" value="1"/>
</dbReference>
<gene>
    <name evidence="19 20" type="primary">LOC110791501</name>
</gene>
<dbReference type="GeneID" id="110791501"/>
<keyword evidence="12 15" id="KW-0472">Membrane</keyword>
<evidence type="ECO:0000256" key="7">
    <source>
        <dbReference type="ARBA" id="ARBA00022734"/>
    </source>
</evidence>
<organism evidence="18 20">
    <name type="scientific">Spinacia oleracea</name>
    <name type="common">Spinach</name>
    <dbReference type="NCBI Taxonomy" id="3562"/>
    <lineage>
        <taxon>Eukaryota</taxon>
        <taxon>Viridiplantae</taxon>
        <taxon>Streptophyta</taxon>
        <taxon>Embryophyta</taxon>
        <taxon>Tracheophyta</taxon>
        <taxon>Spermatophyta</taxon>
        <taxon>Magnoliopsida</taxon>
        <taxon>eudicotyledons</taxon>
        <taxon>Gunneridae</taxon>
        <taxon>Pentapetalae</taxon>
        <taxon>Caryophyllales</taxon>
        <taxon>Chenopodiaceae</taxon>
        <taxon>Chenopodioideae</taxon>
        <taxon>Anserineae</taxon>
        <taxon>Spinacia</taxon>
    </lineage>
</organism>
<dbReference type="RefSeq" id="XP_021851945.1">
    <property type="nucleotide sequence ID" value="XM_021996253.1"/>
</dbReference>
<evidence type="ECO:0000256" key="6">
    <source>
        <dbReference type="ARBA" id="ARBA00022729"/>
    </source>
</evidence>
<dbReference type="GO" id="GO:0030246">
    <property type="term" value="F:carbohydrate binding"/>
    <property type="evidence" value="ECO:0007669"/>
    <property type="project" value="UniProtKB-KW"/>
</dbReference>
<dbReference type="Pfam" id="PF00069">
    <property type="entry name" value="Pkinase"/>
    <property type="match status" value="1"/>
</dbReference>
<evidence type="ECO:0000256" key="12">
    <source>
        <dbReference type="ARBA" id="ARBA00023136"/>
    </source>
</evidence>
<protein>
    <submittedName>
        <fullName evidence="19 20">Probable L-type lectin-domain containing receptor kinase S.5</fullName>
    </submittedName>
</protein>
<evidence type="ECO:0000256" key="8">
    <source>
        <dbReference type="ARBA" id="ARBA00022741"/>
    </source>
</evidence>
<dbReference type="InterPro" id="IPR050528">
    <property type="entry name" value="L-type_Lectin-RKs"/>
</dbReference>
<dbReference type="InterPro" id="IPR001220">
    <property type="entry name" value="Legume_lectin_dom"/>
</dbReference>
<dbReference type="GO" id="GO:0005886">
    <property type="term" value="C:plasma membrane"/>
    <property type="evidence" value="ECO:0000318"/>
    <property type="project" value="GO_Central"/>
</dbReference>
<dbReference type="FunFam" id="1.10.510.10:FF:000444">
    <property type="entry name" value="probable L-type lectin-domain containing receptor kinase S.5"/>
    <property type="match status" value="1"/>
</dbReference>
<evidence type="ECO:0000256" key="4">
    <source>
        <dbReference type="ARBA" id="ARBA00022679"/>
    </source>
</evidence>
<evidence type="ECO:0000313" key="18">
    <source>
        <dbReference type="Proteomes" id="UP000813463"/>
    </source>
</evidence>
<dbReference type="GO" id="GO:0004672">
    <property type="term" value="F:protein kinase activity"/>
    <property type="evidence" value="ECO:0007669"/>
    <property type="project" value="InterPro"/>
</dbReference>
<comment type="similarity">
    <text evidence="2">In the N-terminal section; belongs to the leguminous lectin family.</text>
</comment>
<keyword evidence="9 19" id="KW-0418">Kinase</keyword>
<dbReference type="Gene3D" id="3.30.200.20">
    <property type="entry name" value="Phosphorylase Kinase, domain 1"/>
    <property type="match status" value="1"/>
</dbReference>
<keyword evidence="10 14" id="KW-0067">ATP-binding</keyword>
<dbReference type="GO" id="GO:0005524">
    <property type="term" value="F:ATP binding"/>
    <property type="evidence" value="ECO:0007669"/>
    <property type="project" value="UniProtKB-UniRule"/>
</dbReference>
<dbReference type="SUPFAM" id="SSF56112">
    <property type="entry name" value="Protein kinase-like (PK-like)"/>
    <property type="match status" value="1"/>
</dbReference>
<evidence type="ECO:0000256" key="5">
    <source>
        <dbReference type="ARBA" id="ARBA00022692"/>
    </source>
</evidence>
<feature type="transmembrane region" description="Helical" evidence="15">
    <location>
        <begin position="297"/>
        <end position="322"/>
    </location>
</feature>
<feature type="signal peptide" evidence="16">
    <location>
        <begin position="1"/>
        <end position="24"/>
    </location>
</feature>
<feature type="chain" id="PRO_5044700913" evidence="16">
    <location>
        <begin position="25"/>
        <end position="697"/>
    </location>
</feature>
<evidence type="ECO:0000256" key="14">
    <source>
        <dbReference type="PROSITE-ProRule" id="PRU10141"/>
    </source>
</evidence>
<dbReference type="Pfam" id="PF00139">
    <property type="entry name" value="Lectin_legB"/>
    <property type="match status" value="1"/>
</dbReference>
<keyword evidence="5 15" id="KW-0812">Transmembrane</keyword>
<evidence type="ECO:0000256" key="16">
    <source>
        <dbReference type="SAM" id="SignalP"/>
    </source>
</evidence>
<evidence type="ECO:0000256" key="10">
    <source>
        <dbReference type="ARBA" id="ARBA00022840"/>
    </source>
</evidence>
<dbReference type="CDD" id="cd06899">
    <property type="entry name" value="lectin_legume_LecRK_Arcelin_ConA"/>
    <property type="match status" value="1"/>
</dbReference>
<evidence type="ECO:0000256" key="2">
    <source>
        <dbReference type="ARBA" id="ARBA00008536"/>
    </source>
</evidence>
<keyword evidence="7" id="KW-0430">Lectin</keyword>
<dbReference type="InterPro" id="IPR008271">
    <property type="entry name" value="Ser/Thr_kinase_AS"/>
</dbReference>
<proteinExistence type="inferred from homology"/>
<accession>A0A9R0IP00</accession>
<feature type="binding site" evidence="14">
    <location>
        <position position="392"/>
    </location>
    <ligand>
        <name>ATP</name>
        <dbReference type="ChEBI" id="CHEBI:30616"/>
    </ligand>
</feature>
<evidence type="ECO:0000256" key="1">
    <source>
        <dbReference type="ARBA" id="ARBA00004479"/>
    </source>
</evidence>